<dbReference type="EMBL" id="AGYR01000004">
    <property type="protein sequence ID" value="ENZ19555.1"/>
    <property type="molecule type" value="Genomic_DNA"/>
</dbReference>
<name>A0A0E2HH31_9FIRM</name>
<evidence type="ECO:0000256" key="1">
    <source>
        <dbReference type="SAM" id="Phobius"/>
    </source>
</evidence>
<proteinExistence type="predicted"/>
<protein>
    <recommendedName>
        <fullName evidence="4">Conjugal transfer protein</fullName>
    </recommendedName>
</protein>
<keyword evidence="1" id="KW-0812">Transmembrane</keyword>
<accession>A0A0E2HH31</accession>
<dbReference type="GeneID" id="23113819"/>
<dbReference type="AlphaFoldDB" id="A0A0E2HH31"/>
<dbReference type="RefSeq" id="WP_002575885.1">
    <property type="nucleotide sequence ID" value="NZ_KB850987.1"/>
</dbReference>
<dbReference type="Proteomes" id="UP000013085">
    <property type="component" value="Unassembled WGS sequence"/>
</dbReference>
<sequence>MKDFIDFLKLPPNILGALSIASGTLLLLPQKLAQKFYIINFREKYGFTIGIVFVISTALLIVLLLSKIFHFFYDKYASKKLGTAQIKYLKNMTPEQVAIIREFLREPTHTLPLPMNNGLVIELQHLQILTPAGQTHLVSMLDPQINYFLQPWVIKKINSDEELKRIFY</sequence>
<evidence type="ECO:0008006" key="4">
    <source>
        <dbReference type="Google" id="ProtNLM"/>
    </source>
</evidence>
<keyword evidence="1" id="KW-1133">Transmembrane helix</keyword>
<evidence type="ECO:0000313" key="3">
    <source>
        <dbReference type="Proteomes" id="UP000013085"/>
    </source>
</evidence>
<dbReference type="Pfam" id="PF14163">
    <property type="entry name" value="SieB"/>
    <property type="match status" value="1"/>
</dbReference>
<dbReference type="InterPro" id="IPR025982">
    <property type="entry name" value="SieB"/>
</dbReference>
<evidence type="ECO:0000313" key="2">
    <source>
        <dbReference type="EMBL" id="ENZ19555.1"/>
    </source>
</evidence>
<dbReference type="HOGENOM" id="CLU_119424_0_0_9"/>
<gene>
    <name evidence="2" type="ORF">HMPREF1090_00463</name>
</gene>
<keyword evidence="1" id="KW-0472">Membrane</keyword>
<reference evidence="2 3" key="1">
    <citation type="submission" date="2013-01" db="EMBL/GenBank/DDBJ databases">
        <title>The Genome Sequence of Clostridium clostridioforme 90A8.</title>
        <authorList>
            <consortium name="The Broad Institute Genome Sequencing Platform"/>
            <person name="Earl A."/>
            <person name="Ward D."/>
            <person name="Feldgarden M."/>
            <person name="Gevers D."/>
            <person name="Courvalin P."/>
            <person name="Lambert T."/>
            <person name="Walker B."/>
            <person name="Young S.K."/>
            <person name="Zeng Q."/>
            <person name="Gargeya S."/>
            <person name="Fitzgerald M."/>
            <person name="Haas B."/>
            <person name="Abouelleil A."/>
            <person name="Alvarado L."/>
            <person name="Arachchi H.M."/>
            <person name="Berlin A.M."/>
            <person name="Chapman S.B."/>
            <person name="Dewar J."/>
            <person name="Goldberg J."/>
            <person name="Griggs A."/>
            <person name="Gujja S."/>
            <person name="Hansen M."/>
            <person name="Howarth C."/>
            <person name="Imamovic A."/>
            <person name="Larimer J."/>
            <person name="McCowan C."/>
            <person name="Murphy C."/>
            <person name="Neiman D."/>
            <person name="Pearson M."/>
            <person name="Priest M."/>
            <person name="Roberts A."/>
            <person name="Saif S."/>
            <person name="Shea T."/>
            <person name="Sisk P."/>
            <person name="Sykes S."/>
            <person name="Wortman J."/>
            <person name="Nusbaum C."/>
            <person name="Birren B."/>
        </authorList>
    </citation>
    <scope>NUCLEOTIDE SEQUENCE [LARGE SCALE GENOMIC DNA]</scope>
    <source>
        <strain evidence="2 3">90A8</strain>
    </source>
</reference>
<feature type="transmembrane region" description="Helical" evidence="1">
    <location>
        <begin position="49"/>
        <end position="73"/>
    </location>
</feature>
<organism evidence="2 3">
    <name type="scientific">[Clostridium] clostridioforme 90A8</name>
    <dbReference type="NCBI Taxonomy" id="999408"/>
    <lineage>
        <taxon>Bacteria</taxon>
        <taxon>Bacillati</taxon>
        <taxon>Bacillota</taxon>
        <taxon>Clostridia</taxon>
        <taxon>Lachnospirales</taxon>
        <taxon>Lachnospiraceae</taxon>
        <taxon>Enterocloster</taxon>
    </lineage>
</organism>
<comment type="caution">
    <text evidence="2">The sequence shown here is derived from an EMBL/GenBank/DDBJ whole genome shotgun (WGS) entry which is preliminary data.</text>
</comment>